<feature type="region of interest" description="Disordered" evidence="1">
    <location>
        <begin position="661"/>
        <end position="691"/>
    </location>
</feature>
<feature type="compositionally biased region" description="Low complexity" evidence="1">
    <location>
        <begin position="661"/>
        <end position="671"/>
    </location>
</feature>
<sequence>MALNRQSLSPTANLLRNSRLFSLPTPLPRPPVAETYGAGMIKASDTATLPYPTHQAIVTTKASLARGDWGLKRPLPSRSHLVQVSEPVLRVTHLDTIEHITDFDSAADHVRTRQKWEEMGVPMMKGLPQMRDHGLSSVAPAGAFELRDDTTSYDEELGLDEAGLYLKALEDSMAAERAERDVSSAVRKEWEAFNATWTEKWNARQATWREQGWTDRTQFQAARREALNSEMDAFRASWDQKWAARKKEWQALGNPDHPDRVAGVKALRKEMDEAQAALKQRWEKKTASLSASMPWWGQFQAFQRQHEKAKQALRKQLSASTPSASTSTSTSFTPFKRPPVDADVHNIRRWKHEGPWLPGMSADEFVTYLSKQIASRKEEFKAYLVTYVKNDIYNKRRRDASQAQEAPPMDAQEAERWQDEREKAWRNISSTDLAAGIKALREETAVDPLNSQLVTELILPFLKLPAIKFKFRLYDQDASNRDVDQYTFDQDKTPLSTHPSAGLGYLRTRAYLTNHPILGPQERPTPIPARVVQARRTSTREEAYARLGVAGFIANDQFRSSESIGLSYNNSARAKDVETIDVDTPGGRKVYVQPLFAAVTNEGRIHIKLKRSIGPEIAVARGDLDDRVPDLEPVEKDPLADLGSAKSGVWELDELSGQAQQLSSFLRSQSSPGKAQPPVGFPGVADALRGE</sequence>
<proteinExistence type="predicted"/>
<dbReference type="GO" id="GO:0003735">
    <property type="term" value="F:structural constituent of ribosome"/>
    <property type="evidence" value="ECO:0007669"/>
    <property type="project" value="TreeGrafter"/>
</dbReference>
<evidence type="ECO:0000313" key="2">
    <source>
        <dbReference type="EMBL" id="KAF1830230.1"/>
    </source>
</evidence>
<evidence type="ECO:0000256" key="1">
    <source>
        <dbReference type="SAM" id="MobiDB-lite"/>
    </source>
</evidence>
<protein>
    <submittedName>
        <fullName evidence="2">Uncharacterized protein</fullName>
    </submittedName>
</protein>
<dbReference type="InterPro" id="IPR016712">
    <property type="entry name" value="Rbsml_bS1m-like"/>
</dbReference>
<dbReference type="PANTHER" id="PTHR28058">
    <property type="entry name" value="37S RIBOSOMAL PROTEIN MRP51, MITOCHONDRIAL"/>
    <property type="match status" value="1"/>
</dbReference>
<name>A0A6A5K1S6_9PLEO</name>
<dbReference type="GO" id="GO:0070124">
    <property type="term" value="P:mitochondrial translational initiation"/>
    <property type="evidence" value="ECO:0007669"/>
    <property type="project" value="TreeGrafter"/>
</dbReference>
<evidence type="ECO:0000313" key="3">
    <source>
        <dbReference type="Proteomes" id="UP000800040"/>
    </source>
</evidence>
<feature type="compositionally biased region" description="Low complexity" evidence="1">
    <location>
        <begin position="318"/>
        <end position="335"/>
    </location>
</feature>
<dbReference type="OrthoDB" id="3913595at2759"/>
<accession>A0A6A5K1S6</accession>
<organism evidence="2 3">
    <name type="scientific">Decorospora gaudefroyi</name>
    <dbReference type="NCBI Taxonomy" id="184978"/>
    <lineage>
        <taxon>Eukaryota</taxon>
        <taxon>Fungi</taxon>
        <taxon>Dikarya</taxon>
        <taxon>Ascomycota</taxon>
        <taxon>Pezizomycotina</taxon>
        <taxon>Dothideomycetes</taxon>
        <taxon>Pleosporomycetidae</taxon>
        <taxon>Pleosporales</taxon>
        <taxon>Pleosporineae</taxon>
        <taxon>Pleosporaceae</taxon>
        <taxon>Decorospora</taxon>
    </lineage>
</organism>
<dbReference type="GO" id="GO:0005763">
    <property type="term" value="C:mitochondrial small ribosomal subunit"/>
    <property type="evidence" value="ECO:0007669"/>
    <property type="project" value="TreeGrafter"/>
</dbReference>
<dbReference type="Proteomes" id="UP000800040">
    <property type="component" value="Unassembled WGS sequence"/>
</dbReference>
<reference evidence="2" key="1">
    <citation type="submission" date="2020-01" db="EMBL/GenBank/DDBJ databases">
        <authorList>
            <consortium name="DOE Joint Genome Institute"/>
            <person name="Haridas S."/>
            <person name="Albert R."/>
            <person name="Binder M."/>
            <person name="Bloem J."/>
            <person name="Labutti K."/>
            <person name="Salamov A."/>
            <person name="Andreopoulos B."/>
            <person name="Baker S.E."/>
            <person name="Barry K."/>
            <person name="Bills G."/>
            <person name="Bluhm B.H."/>
            <person name="Cannon C."/>
            <person name="Castanera R."/>
            <person name="Culley D.E."/>
            <person name="Daum C."/>
            <person name="Ezra D."/>
            <person name="Gonzalez J.B."/>
            <person name="Henrissat B."/>
            <person name="Kuo A."/>
            <person name="Liang C."/>
            <person name="Lipzen A."/>
            <person name="Lutzoni F."/>
            <person name="Magnuson J."/>
            <person name="Mondo S."/>
            <person name="Nolan M."/>
            <person name="Ohm R."/>
            <person name="Pangilinan J."/>
            <person name="Park H.-J."/>
            <person name="Ramirez L."/>
            <person name="Alfaro M."/>
            <person name="Sun H."/>
            <person name="Tritt A."/>
            <person name="Yoshinaga Y."/>
            <person name="Zwiers L.-H."/>
            <person name="Turgeon B.G."/>
            <person name="Goodwin S.B."/>
            <person name="Spatafora J.W."/>
            <person name="Crous P.W."/>
            <person name="Grigoriev I.V."/>
        </authorList>
    </citation>
    <scope>NUCLEOTIDE SEQUENCE</scope>
    <source>
        <strain evidence="2">P77</strain>
    </source>
</reference>
<dbReference type="PANTHER" id="PTHR28058:SF1">
    <property type="entry name" value="SMALL RIBOSOMAL SUBUNIT PROTEIN BS1M"/>
    <property type="match status" value="1"/>
</dbReference>
<gene>
    <name evidence="2" type="ORF">BDW02DRAFT_573221</name>
</gene>
<feature type="region of interest" description="Disordered" evidence="1">
    <location>
        <begin position="397"/>
        <end position="418"/>
    </location>
</feature>
<keyword evidence="3" id="KW-1185">Reference proteome</keyword>
<feature type="region of interest" description="Disordered" evidence="1">
    <location>
        <begin position="310"/>
        <end position="337"/>
    </location>
</feature>
<dbReference type="AlphaFoldDB" id="A0A6A5K1S6"/>
<dbReference type="EMBL" id="ML975404">
    <property type="protein sequence ID" value="KAF1830230.1"/>
    <property type="molecule type" value="Genomic_DNA"/>
</dbReference>
<dbReference type="Pfam" id="PF11709">
    <property type="entry name" value="Mit_ribos_Mrp51"/>
    <property type="match status" value="2"/>
</dbReference>